<evidence type="ECO:0000313" key="2">
    <source>
        <dbReference type="EMBL" id="MPN57873.1"/>
    </source>
</evidence>
<gene>
    <name evidence="2" type="ORF">SDC9_205569</name>
</gene>
<sequence>MTRAVACHALGQEDEARLFLLEAMRICLPHGFITPFAEVVTALGGLAEQCLERELPGYYDAVLGQWKQTWKNWISFHNQFTQDNITLMLTLREYHIALLVARRVPYAKIAKQQCVSEGRLRNIMQEIYQKLFVSGRNELAKYVF</sequence>
<comment type="caution">
    <text evidence="2">The sequence shown here is derived from an EMBL/GenBank/DDBJ whole genome shotgun (WGS) entry which is preliminary data.</text>
</comment>
<dbReference type="AlphaFoldDB" id="A0A645JE88"/>
<reference evidence="2" key="1">
    <citation type="submission" date="2019-08" db="EMBL/GenBank/DDBJ databases">
        <authorList>
            <person name="Kucharzyk K."/>
            <person name="Murdoch R.W."/>
            <person name="Higgins S."/>
            <person name="Loffler F."/>
        </authorList>
    </citation>
    <scope>NUCLEOTIDE SEQUENCE</scope>
</reference>
<accession>A0A645JE88</accession>
<dbReference type="SMART" id="SM00421">
    <property type="entry name" value="HTH_LUXR"/>
    <property type="match status" value="1"/>
</dbReference>
<organism evidence="2">
    <name type="scientific">bioreactor metagenome</name>
    <dbReference type="NCBI Taxonomy" id="1076179"/>
    <lineage>
        <taxon>unclassified sequences</taxon>
        <taxon>metagenomes</taxon>
        <taxon>ecological metagenomes</taxon>
    </lineage>
</organism>
<name>A0A645JE88_9ZZZZ</name>
<dbReference type="EMBL" id="VSSQ01129961">
    <property type="protein sequence ID" value="MPN57873.1"/>
    <property type="molecule type" value="Genomic_DNA"/>
</dbReference>
<dbReference type="InterPro" id="IPR000792">
    <property type="entry name" value="Tscrpt_reg_LuxR_C"/>
</dbReference>
<dbReference type="SUPFAM" id="SSF46894">
    <property type="entry name" value="C-terminal effector domain of the bipartite response regulators"/>
    <property type="match status" value="1"/>
</dbReference>
<dbReference type="GO" id="GO:0003677">
    <property type="term" value="F:DNA binding"/>
    <property type="evidence" value="ECO:0007669"/>
    <property type="project" value="InterPro"/>
</dbReference>
<evidence type="ECO:0000259" key="1">
    <source>
        <dbReference type="SMART" id="SM00421"/>
    </source>
</evidence>
<dbReference type="InterPro" id="IPR036388">
    <property type="entry name" value="WH-like_DNA-bd_sf"/>
</dbReference>
<feature type="domain" description="HTH luxR-type" evidence="1">
    <location>
        <begin position="86"/>
        <end position="143"/>
    </location>
</feature>
<dbReference type="Gene3D" id="1.10.10.10">
    <property type="entry name" value="Winged helix-like DNA-binding domain superfamily/Winged helix DNA-binding domain"/>
    <property type="match status" value="1"/>
</dbReference>
<protein>
    <recommendedName>
        <fullName evidence="1">HTH luxR-type domain-containing protein</fullName>
    </recommendedName>
</protein>
<proteinExistence type="predicted"/>
<dbReference type="GO" id="GO:0006355">
    <property type="term" value="P:regulation of DNA-templated transcription"/>
    <property type="evidence" value="ECO:0007669"/>
    <property type="project" value="InterPro"/>
</dbReference>
<dbReference type="InterPro" id="IPR016032">
    <property type="entry name" value="Sig_transdc_resp-reg_C-effctor"/>
</dbReference>